<reference evidence="2 3" key="1">
    <citation type="submission" date="2023-03" db="EMBL/GenBank/DDBJ databases">
        <title>YIM 133296 draft genome.</title>
        <authorList>
            <person name="Xiong L."/>
        </authorList>
    </citation>
    <scope>NUCLEOTIDE SEQUENCE [LARGE SCALE GENOMIC DNA]</scope>
    <source>
        <strain evidence="2 3">YIM 133296</strain>
    </source>
</reference>
<keyword evidence="1" id="KW-0812">Transmembrane</keyword>
<keyword evidence="1" id="KW-1133">Transmembrane helix</keyword>
<protein>
    <submittedName>
        <fullName evidence="2">Uncharacterized protein</fullName>
    </submittedName>
</protein>
<dbReference type="Proteomes" id="UP001528912">
    <property type="component" value="Unassembled WGS sequence"/>
</dbReference>
<dbReference type="RefSeq" id="WP_277190979.1">
    <property type="nucleotide sequence ID" value="NZ_JAROAV010000009.1"/>
</dbReference>
<keyword evidence="1" id="KW-0472">Membrane</keyword>
<name>A0ABT6C395_9MICO</name>
<feature type="transmembrane region" description="Helical" evidence="1">
    <location>
        <begin position="113"/>
        <end position="132"/>
    </location>
</feature>
<accession>A0ABT6C395</accession>
<gene>
    <name evidence="2" type="ORF">P4R38_02945</name>
</gene>
<organism evidence="2 3">
    <name type="scientific">Luteipulveratus flavus</name>
    <dbReference type="NCBI Taxonomy" id="3031728"/>
    <lineage>
        <taxon>Bacteria</taxon>
        <taxon>Bacillati</taxon>
        <taxon>Actinomycetota</taxon>
        <taxon>Actinomycetes</taxon>
        <taxon>Micrococcales</taxon>
        <taxon>Dermacoccaceae</taxon>
        <taxon>Luteipulveratus</taxon>
    </lineage>
</organism>
<keyword evidence="3" id="KW-1185">Reference proteome</keyword>
<proteinExistence type="predicted"/>
<evidence type="ECO:0000313" key="2">
    <source>
        <dbReference type="EMBL" id="MDF8263205.1"/>
    </source>
</evidence>
<sequence length="176" mass="19022">KAATAAIRSTTVPSISAGITQALQQQRALADSWKVPTIQSALTAYLEQNKAATAAIRSTVTIPRYADELIRAAFEVLDEVNAANDDLDLEQAVQSAVERAKTPLLQTGAAREIINLVLLFFMVAVVVGAPMMNPVLGGALVAYLNEKGINHKFLRDAVQRQIDKRWPIEGAEEKSP</sequence>
<feature type="non-terminal residue" evidence="2">
    <location>
        <position position="1"/>
    </location>
</feature>
<comment type="caution">
    <text evidence="2">The sequence shown here is derived from an EMBL/GenBank/DDBJ whole genome shotgun (WGS) entry which is preliminary data.</text>
</comment>
<dbReference type="EMBL" id="JAROAV010000009">
    <property type="protein sequence ID" value="MDF8263205.1"/>
    <property type="molecule type" value="Genomic_DNA"/>
</dbReference>
<evidence type="ECO:0000313" key="3">
    <source>
        <dbReference type="Proteomes" id="UP001528912"/>
    </source>
</evidence>
<evidence type="ECO:0000256" key="1">
    <source>
        <dbReference type="SAM" id="Phobius"/>
    </source>
</evidence>